<keyword evidence="2" id="KW-1185">Reference proteome</keyword>
<name>A0A5C5XTQ6_9BACT</name>
<evidence type="ECO:0000313" key="1">
    <source>
        <dbReference type="EMBL" id="TWT66078.1"/>
    </source>
</evidence>
<evidence type="ECO:0000313" key="2">
    <source>
        <dbReference type="Proteomes" id="UP000318053"/>
    </source>
</evidence>
<protein>
    <submittedName>
        <fullName evidence="1">Uncharacterized protein</fullName>
    </submittedName>
</protein>
<sequence>MGDGVISTVIVWLVTTTEINTKRRKPSKSLAKPASLPNWQKKAPAARLCYSCPSYPTGHPLSIDTPPALAIPAPFTRRFETPSADRRCLQRPRGW</sequence>
<comment type="caution">
    <text evidence="1">The sequence shown here is derived from an EMBL/GenBank/DDBJ whole genome shotgun (WGS) entry which is preliminary data.</text>
</comment>
<accession>A0A5C5XTQ6</accession>
<gene>
    <name evidence="1" type="ORF">CA85_29400</name>
</gene>
<dbReference type="EMBL" id="SJPK01000006">
    <property type="protein sequence ID" value="TWT66078.1"/>
    <property type="molecule type" value="Genomic_DNA"/>
</dbReference>
<reference evidence="1 2" key="1">
    <citation type="submission" date="2019-02" db="EMBL/GenBank/DDBJ databases">
        <title>Deep-cultivation of Planctomycetes and their phenomic and genomic characterization uncovers novel biology.</title>
        <authorList>
            <person name="Wiegand S."/>
            <person name="Jogler M."/>
            <person name="Boedeker C."/>
            <person name="Pinto D."/>
            <person name="Vollmers J."/>
            <person name="Rivas-Marin E."/>
            <person name="Kohn T."/>
            <person name="Peeters S.H."/>
            <person name="Heuer A."/>
            <person name="Rast P."/>
            <person name="Oberbeckmann S."/>
            <person name="Bunk B."/>
            <person name="Jeske O."/>
            <person name="Meyerdierks A."/>
            <person name="Storesund J.E."/>
            <person name="Kallscheuer N."/>
            <person name="Luecker S."/>
            <person name="Lage O.M."/>
            <person name="Pohl T."/>
            <person name="Merkel B.J."/>
            <person name="Hornburger P."/>
            <person name="Mueller R.-W."/>
            <person name="Bruemmer F."/>
            <person name="Labrenz M."/>
            <person name="Spormann A.M."/>
            <person name="Op Den Camp H."/>
            <person name="Overmann J."/>
            <person name="Amann R."/>
            <person name="Jetten M.S.M."/>
            <person name="Mascher T."/>
            <person name="Medema M.H."/>
            <person name="Devos D.P."/>
            <person name="Kaster A.-K."/>
            <person name="Ovreas L."/>
            <person name="Rohde M."/>
            <person name="Galperin M.Y."/>
            <person name="Jogler C."/>
        </authorList>
    </citation>
    <scope>NUCLEOTIDE SEQUENCE [LARGE SCALE GENOMIC DNA]</scope>
    <source>
        <strain evidence="1 2">CA85</strain>
    </source>
</reference>
<dbReference type="AlphaFoldDB" id="A0A5C5XTQ6"/>
<proteinExistence type="predicted"/>
<organism evidence="1 2">
    <name type="scientific">Allorhodopirellula solitaria</name>
    <dbReference type="NCBI Taxonomy" id="2527987"/>
    <lineage>
        <taxon>Bacteria</taxon>
        <taxon>Pseudomonadati</taxon>
        <taxon>Planctomycetota</taxon>
        <taxon>Planctomycetia</taxon>
        <taxon>Pirellulales</taxon>
        <taxon>Pirellulaceae</taxon>
        <taxon>Allorhodopirellula</taxon>
    </lineage>
</organism>
<dbReference type="Proteomes" id="UP000318053">
    <property type="component" value="Unassembled WGS sequence"/>
</dbReference>